<protein>
    <recommendedName>
        <fullName evidence="2">Aminotransferase class I/classII domain-containing protein</fullName>
    </recommendedName>
</protein>
<proteinExistence type="predicted"/>
<name>A0A382PWH6_9ZZZZ</name>
<dbReference type="AlphaFoldDB" id="A0A382PWH6"/>
<sequence>MNNLSLITNEIFGKSKAIHSPVDQAIKRNLDKRYGYYIESTNENDKTPSVKRRTRWEMCSQQVRTFLKPLVDLTDFRWAYPTNGIHESIDWMCTKLKSYQVFKGEYRYPTFIKKPMGVANTIDDLFPEVPLYMSNPFSATGNFDARYHDVCKNYPKMDVYLDMAFAGTTGQHNLKIYPNVKEVFWSCSKPYGLGLLRAGIRFVREPEL</sequence>
<organism evidence="1">
    <name type="scientific">marine metagenome</name>
    <dbReference type="NCBI Taxonomy" id="408172"/>
    <lineage>
        <taxon>unclassified sequences</taxon>
        <taxon>metagenomes</taxon>
        <taxon>ecological metagenomes</taxon>
    </lineage>
</organism>
<evidence type="ECO:0000313" key="1">
    <source>
        <dbReference type="EMBL" id="SVC76988.1"/>
    </source>
</evidence>
<accession>A0A382PWH6</accession>
<dbReference type="EMBL" id="UINC01109871">
    <property type="protein sequence ID" value="SVC76988.1"/>
    <property type="molecule type" value="Genomic_DNA"/>
</dbReference>
<gene>
    <name evidence="1" type="ORF">METZ01_LOCUS329842</name>
</gene>
<reference evidence="1" key="1">
    <citation type="submission" date="2018-05" db="EMBL/GenBank/DDBJ databases">
        <authorList>
            <person name="Lanie J.A."/>
            <person name="Ng W.-L."/>
            <person name="Kazmierczak K.M."/>
            <person name="Andrzejewski T.M."/>
            <person name="Davidsen T.M."/>
            <person name="Wayne K.J."/>
            <person name="Tettelin H."/>
            <person name="Glass J.I."/>
            <person name="Rusch D."/>
            <person name="Podicherti R."/>
            <person name="Tsui H.-C.T."/>
            <person name="Winkler M.E."/>
        </authorList>
    </citation>
    <scope>NUCLEOTIDE SEQUENCE</scope>
</reference>
<feature type="non-terminal residue" evidence="1">
    <location>
        <position position="208"/>
    </location>
</feature>
<evidence type="ECO:0008006" key="2">
    <source>
        <dbReference type="Google" id="ProtNLM"/>
    </source>
</evidence>